<feature type="region of interest" description="Disordered" evidence="1">
    <location>
        <begin position="127"/>
        <end position="155"/>
    </location>
</feature>
<evidence type="ECO:0000313" key="4">
    <source>
        <dbReference type="Proteomes" id="UP000183275"/>
    </source>
</evidence>
<name>A0A1I0NDP6_9EURY</name>
<evidence type="ECO:0000256" key="1">
    <source>
        <dbReference type="SAM" id="MobiDB-lite"/>
    </source>
</evidence>
<proteinExistence type="predicted"/>
<dbReference type="PANTHER" id="PTHR42852:SF18">
    <property type="entry name" value="CHROMOSOME UNDETERMINED SCAFFOLD_47, WHOLE GENOME SHOTGUN SEQUENCE"/>
    <property type="match status" value="1"/>
</dbReference>
<dbReference type="EMBL" id="FOIS01000002">
    <property type="protein sequence ID" value="SEV99412.1"/>
    <property type="molecule type" value="Genomic_DNA"/>
</dbReference>
<dbReference type="PANTHER" id="PTHR42852">
    <property type="entry name" value="THIOL:DISULFIDE INTERCHANGE PROTEIN DSBE"/>
    <property type="match status" value="1"/>
</dbReference>
<dbReference type="InterPro" id="IPR036249">
    <property type="entry name" value="Thioredoxin-like_sf"/>
</dbReference>
<gene>
    <name evidence="3" type="ORF">SAMN05216285_1616</name>
</gene>
<keyword evidence="3" id="KW-0413">Isomerase</keyword>
<sequence>MAAANERAPSAERIAATVHRALSLSTHARHSDASRPAFRDREPDPNSNRNPNSLDGRPRAIENCDCFESDPEPVPGRADRNRNGDGDAAGTGERPMKRRELVAGLGSIGVLAGGTGVALRGLPSFADESSATSDDDSDGPIEVETVDAPGSQAGAMTVPTDDVTVVTFFVTGCGNCQAQIPRLAEARTELAAEYGDRVSFLSVTYQSPDRLPAAELREWWREHGGEWSVGYDGDTSLASAYGAVGYPATLVLDADGEKQWDVTRLVPAADIVDAAESVLEASADESTDSNADSSPDDENETNESTTA</sequence>
<dbReference type="eggNOG" id="arCOG06181">
    <property type="taxonomic scope" value="Archaea"/>
</dbReference>
<feature type="region of interest" description="Disordered" evidence="1">
    <location>
        <begin position="1"/>
        <end position="97"/>
    </location>
</feature>
<dbReference type="PROSITE" id="PS51352">
    <property type="entry name" value="THIOREDOXIN_2"/>
    <property type="match status" value="1"/>
</dbReference>
<keyword evidence="4" id="KW-1185">Reference proteome</keyword>
<dbReference type="InterPro" id="IPR013766">
    <property type="entry name" value="Thioredoxin_domain"/>
</dbReference>
<accession>A0A1I0NDP6</accession>
<dbReference type="AlphaFoldDB" id="A0A1I0NDP6"/>
<dbReference type="STRING" id="1202768.SAMN05216285_1616"/>
<dbReference type="Pfam" id="PF08534">
    <property type="entry name" value="Redoxin"/>
    <property type="match status" value="1"/>
</dbReference>
<dbReference type="InterPro" id="IPR050553">
    <property type="entry name" value="Thioredoxin_ResA/DsbE_sf"/>
</dbReference>
<evidence type="ECO:0000313" key="3">
    <source>
        <dbReference type="EMBL" id="SEV99412.1"/>
    </source>
</evidence>
<dbReference type="GO" id="GO:0016853">
    <property type="term" value="F:isomerase activity"/>
    <property type="evidence" value="ECO:0007669"/>
    <property type="project" value="UniProtKB-KW"/>
</dbReference>
<dbReference type="InterPro" id="IPR013740">
    <property type="entry name" value="Redoxin"/>
</dbReference>
<reference evidence="4" key="1">
    <citation type="submission" date="2016-10" db="EMBL/GenBank/DDBJ databases">
        <authorList>
            <person name="Varghese N."/>
        </authorList>
    </citation>
    <scope>NUCLEOTIDE SEQUENCE [LARGE SCALE GENOMIC DNA]</scope>
    <source>
        <strain evidence="4">CGMCC 1.12284</strain>
    </source>
</reference>
<dbReference type="GO" id="GO:0016491">
    <property type="term" value="F:oxidoreductase activity"/>
    <property type="evidence" value="ECO:0007669"/>
    <property type="project" value="InterPro"/>
</dbReference>
<feature type="region of interest" description="Disordered" evidence="1">
    <location>
        <begin position="276"/>
        <end position="307"/>
    </location>
</feature>
<feature type="compositionally biased region" description="Acidic residues" evidence="1">
    <location>
        <begin position="133"/>
        <end position="145"/>
    </location>
</feature>
<evidence type="ECO:0000259" key="2">
    <source>
        <dbReference type="PROSITE" id="PS51352"/>
    </source>
</evidence>
<feature type="domain" description="Thioredoxin" evidence="2">
    <location>
        <begin position="123"/>
        <end position="284"/>
    </location>
</feature>
<protein>
    <submittedName>
        <fullName evidence="3">Thiol-disulfide isomerase or thioredoxin</fullName>
    </submittedName>
</protein>
<dbReference type="Gene3D" id="3.40.30.10">
    <property type="entry name" value="Glutaredoxin"/>
    <property type="match status" value="1"/>
</dbReference>
<dbReference type="CDD" id="cd02966">
    <property type="entry name" value="TlpA_like_family"/>
    <property type="match status" value="1"/>
</dbReference>
<organism evidence="3 4">
    <name type="scientific">Natrinema salifodinae</name>
    <dbReference type="NCBI Taxonomy" id="1202768"/>
    <lineage>
        <taxon>Archaea</taxon>
        <taxon>Methanobacteriati</taxon>
        <taxon>Methanobacteriota</taxon>
        <taxon>Stenosarchaea group</taxon>
        <taxon>Halobacteria</taxon>
        <taxon>Halobacteriales</taxon>
        <taxon>Natrialbaceae</taxon>
        <taxon>Natrinema</taxon>
    </lineage>
</organism>
<dbReference type="SUPFAM" id="SSF52833">
    <property type="entry name" value="Thioredoxin-like"/>
    <property type="match status" value="1"/>
</dbReference>
<dbReference type="Proteomes" id="UP000183275">
    <property type="component" value="Unassembled WGS sequence"/>
</dbReference>
<feature type="compositionally biased region" description="Basic and acidic residues" evidence="1">
    <location>
        <begin position="29"/>
        <end position="44"/>
    </location>
</feature>